<protein>
    <submittedName>
        <fullName evidence="1">Uncharacterized protein</fullName>
    </submittedName>
</protein>
<sequence>MLAEFRFVQRGLGPEEGAGEEAYDIDREELLHVDVERLEVVWRRPEFQHFSSYPLGGLLGNMAMMRAHLDNLMRLSNNTPAQNVPPKVTVYLKNPVALGDPNLLVCLADGFSPPVINLTWVKNGQEVKAADETDFYPNTDHSFRRFSYLAFIPNAEDIYYCRVEHWGLAQPLTKEWNAHSDEPLPETEADVVCGLGLVVCITGIIVGIVFIMKIRRLNAANVRRRPM</sequence>
<dbReference type="EMBL" id="CM037616">
    <property type="protein sequence ID" value="KAH7991071.1"/>
    <property type="molecule type" value="Genomic_DNA"/>
</dbReference>
<evidence type="ECO:0000313" key="1">
    <source>
        <dbReference type="EMBL" id="KAH7991071.1"/>
    </source>
</evidence>
<keyword evidence="2" id="KW-1185">Reference proteome</keyword>
<reference evidence="1" key="1">
    <citation type="submission" date="2021-08" db="EMBL/GenBank/DDBJ databases">
        <title>The first chromosome-level gecko genome reveals the dynamic sex chromosomes of Neotropical dwarf geckos (Sphaerodactylidae: Sphaerodactylus).</title>
        <authorList>
            <person name="Pinto B.J."/>
            <person name="Keating S.E."/>
            <person name="Gamble T."/>
        </authorList>
    </citation>
    <scope>NUCLEOTIDE SEQUENCE</scope>
    <source>
        <strain evidence="1">TG3544</strain>
    </source>
</reference>
<name>A0ACB8EF18_9SAUR</name>
<evidence type="ECO:0000313" key="2">
    <source>
        <dbReference type="Proteomes" id="UP000827872"/>
    </source>
</evidence>
<accession>A0ACB8EF18</accession>
<proteinExistence type="predicted"/>
<dbReference type="Proteomes" id="UP000827872">
    <property type="component" value="Linkage Group LG03"/>
</dbReference>
<comment type="caution">
    <text evidence="1">The sequence shown here is derived from an EMBL/GenBank/DDBJ whole genome shotgun (WGS) entry which is preliminary data.</text>
</comment>
<gene>
    <name evidence="1" type="ORF">K3G42_000669</name>
</gene>
<organism evidence="1 2">
    <name type="scientific">Sphaerodactylus townsendi</name>
    <dbReference type="NCBI Taxonomy" id="933632"/>
    <lineage>
        <taxon>Eukaryota</taxon>
        <taxon>Metazoa</taxon>
        <taxon>Chordata</taxon>
        <taxon>Craniata</taxon>
        <taxon>Vertebrata</taxon>
        <taxon>Euteleostomi</taxon>
        <taxon>Lepidosauria</taxon>
        <taxon>Squamata</taxon>
        <taxon>Bifurcata</taxon>
        <taxon>Gekkota</taxon>
        <taxon>Sphaerodactylidae</taxon>
        <taxon>Sphaerodactylus</taxon>
    </lineage>
</organism>